<reference evidence="1" key="1">
    <citation type="submission" date="2013-11" db="EMBL/GenBank/DDBJ databases">
        <title>Genome sequence of the fusiform rust pathogen reveals effectors for host alternation and coevolution with pine.</title>
        <authorList>
            <consortium name="DOE Joint Genome Institute"/>
            <person name="Smith K."/>
            <person name="Pendleton A."/>
            <person name="Kubisiak T."/>
            <person name="Anderson C."/>
            <person name="Salamov A."/>
            <person name="Aerts A."/>
            <person name="Riley R."/>
            <person name="Clum A."/>
            <person name="Lindquist E."/>
            <person name="Ence D."/>
            <person name="Campbell M."/>
            <person name="Kronenberg Z."/>
            <person name="Feau N."/>
            <person name="Dhillon B."/>
            <person name="Hamelin R."/>
            <person name="Burleigh J."/>
            <person name="Smith J."/>
            <person name="Yandell M."/>
            <person name="Nelson C."/>
            <person name="Grigoriev I."/>
            <person name="Davis J."/>
        </authorList>
    </citation>
    <scope>NUCLEOTIDE SEQUENCE</scope>
    <source>
        <strain evidence="1">G11</strain>
    </source>
</reference>
<gene>
    <name evidence="1" type="ORF">CROQUDRAFT_663758</name>
</gene>
<organism evidence="1 2">
    <name type="scientific">Cronartium quercuum f. sp. fusiforme G11</name>
    <dbReference type="NCBI Taxonomy" id="708437"/>
    <lineage>
        <taxon>Eukaryota</taxon>
        <taxon>Fungi</taxon>
        <taxon>Dikarya</taxon>
        <taxon>Basidiomycota</taxon>
        <taxon>Pucciniomycotina</taxon>
        <taxon>Pucciniomycetes</taxon>
        <taxon>Pucciniales</taxon>
        <taxon>Coleosporiaceae</taxon>
        <taxon>Cronartium</taxon>
    </lineage>
</organism>
<comment type="caution">
    <text evidence="1">The sequence shown here is derived from an EMBL/GenBank/DDBJ whole genome shotgun (WGS) entry which is preliminary data.</text>
</comment>
<name>A0A9P6N8Y3_9BASI</name>
<accession>A0A9P6N8Y3</accession>
<evidence type="ECO:0000313" key="2">
    <source>
        <dbReference type="Proteomes" id="UP000886653"/>
    </source>
</evidence>
<evidence type="ECO:0000313" key="1">
    <source>
        <dbReference type="EMBL" id="KAG0141493.1"/>
    </source>
</evidence>
<dbReference type="Proteomes" id="UP000886653">
    <property type="component" value="Unassembled WGS sequence"/>
</dbReference>
<proteinExistence type="predicted"/>
<keyword evidence="2" id="KW-1185">Reference proteome</keyword>
<sequence length="57" mass="6569">MTSIIVNINNVHISFTFCSQHHAKAIKFQVKHWKKYTTLTGDLKKNLLTSTDIPQNL</sequence>
<protein>
    <submittedName>
        <fullName evidence="1">Uncharacterized protein</fullName>
    </submittedName>
</protein>
<dbReference type="AlphaFoldDB" id="A0A9P6N8Y3"/>
<dbReference type="EMBL" id="MU167384">
    <property type="protein sequence ID" value="KAG0141493.1"/>
    <property type="molecule type" value="Genomic_DNA"/>
</dbReference>